<proteinExistence type="predicted"/>
<dbReference type="AlphaFoldDB" id="A0A0F9GZB5"/>
<name>A0A0F9GZB5_9ZZZZ</name>
<comment type="caution">
    <text evidence="1">The sequence shown here is derived from an EMBL/GenBank/DDBJ whole genome shotgun (WGS) entry which is preliminary data.</text>
</comment>
<reference evidence="1" key="1">
    <citation type="journal article" date="2015" name="Nature">
        <title>Complex archaea that bridge the gap between prokaryotes and eukaryotes.</title>
        <authorList>
            <person name="Spang A."/>
            <person name="Saw J.H."/>
            <person name="Jorgensen S.L."/>
            <person name="Zaremba-Niedzwiedzka K."/>
            <person name="Martijn J."/>
            <person name="Lind A.E."/>
            <person name="van Eijk R."/>
            <person name="Schleper C."/>
            <person name="Guy L."/>
            <person name="Ettema T.J."/>
        </authorList>
    </citation>
    <scope>NUCLEOTIDE SEQUENCE</scope>
</reference>
<sequence length="58" mass="6735">MDKLIDDIIELVLDDMDCQHEVDHEEDGTHMSVEYNLNNETKVKGKIGELIEQYGRSE</sequence>
<dbReference type="EMBL" id="LAZR01016523">
    <property type="protein sequence ID" value="KKM04140.1"/>
    <property type="molecule type" value="Genomic_DNA"/>
</dbReference>
<protein>
    <submittedName>
        <fullName evidence="1">Uncharacterized protein</fullName>
    </submittedName>
</protein>
<accession>A0A0F9GZB5</accession>
<gene>
    <name evidence="1" type="ORF">LCGC14_1767270</name>
</gene>
<evidence type="ECO:0000313" key="1">
    <source>
        <dbReference type="EMBL" id="KKM04140.1"/>
    </source>
</evidence>
<organism evidence="1">
    <name type="scientific">marine sediment metagenome</name>
    <dbReference type="NCBI Taxonomy" id="412755"/>
    <lineage>
        <taxon>unclassified sequences</taxon>
        <taxon>metagenomes</taxon>
        <taxon>ecological metagenomes</taxon>
    </lineage>
</organism>